<dbReference type="Proteomes" id="UP001152561">
    <property type="component" value="Unassembled WGS sequence"/>
</dbReference>
<name>A0A9Q1MHF0_9SOLA</name>
<evidence type="ECO:0000313" key="2">
    <source>
        <dbReference type="EMBL" id="KAJ8560335.1"/>
    </source>
</evidence>
<gene>
    <name evidence="2" type="ORF">K7X08_004393</name>
</gene>
<protein>
    <submittedName>
        <fullName evidence="2">Uncharacterized protein</fullName>
    </submittedName>
</protein>
<proteinExistence type="predicted"/>
<organism evidence="2 3">
    <name type="scientific">Anisodus acutangulus</name>
    <dbReference type="NCBI Taxonomy" id="402998"/>
    <lineage>
        <taxon>Eukaryota</taxon>
        <taxon>Viridiplantae</taxon>
        <taxon>Streptophyta</taxon>
        <taxon>Embryophyta</taxon>
        <taxon>Tracheophyta</taxon>
        <taxon>Spermatophyta</taxon>
        <taxon>Magnoliopsida</taxon>
        <taxon>eudicotyledons</taxon>
        <taxon>Gunneridae</taxon>
        <taxon>Pentapetalae</taxon>
        <taxon>asterids</taxon>
        <taxon>lamiids</taxon>
        <taxon>Solanales</taxon>
        <taxon>Solanaceae</taxon>
        <taxon>Solanoideae</taxon>
        <taxon>Hyoscyameae</taxon>
        <taxon>Anisodus</taxon>
    </lineage>
</organism>
<evidence type="ECO:0000313" key="3">
    <source>
        <dbReference type="Proteomes" id="UP001152561"/>
    </source>
</evidence>
<reference evidence="3" key="1">
    <citation type="journal article" date="2023" name="Proc. Natl. Acad. Sci. U.S.A.">
        <title>Genomic and structural basis for evolution of tropane alkaloid biosynthesis.</title>
        <authorList>
            <person name="Wanga Y.-J."/>
            <person name="Taina T."/>
            <person name="Yua J.-Y."/>
            <person name="Lia J."/>
            <person name="Xua B."/>
            <person name="Chenc J."/>
            <person name="D'Auriad J.C."/>
            <person name="Huanga J.-P."/>
            <person name="Huanga S.-X."/>
        </authorList>
    </citation>
    <scope>NUCLEOTIDE SEQUENCE [LARGE SCALE GENOMIC DNA]</scope>
    <source>
        <strain evidence="3">cv. KIB-2019</strain>
    </source>
</reference>
<evidence type="ECO:0000256" key="1">
    <source>
        <dbReference type="SAM" id="MobiDB-lite"/>
    </source>
</evidence>
<keyword evidence="3" id="KW-1185">Reference proteome</keyword>
<feature type="region of interest" description="Disordered" evidence="1">
    <location>
        <begin position="152"/>
        <end position="179"/>
    </location>
</feature>
<feature type="compositionally biased region" description="Polar residues" evidence="1">
    <location>
        <begin position="161"/>
        <end position="171"/>
    </location>
</feature>
<feature type="region of interest" description="Disordered" evidence="1">
    <location>
        <begin position="243"/>
        <end position="279"/>
    </location>
</feature>
<sequence length="279" mass="30255">MENGVEVLDKGAKDGIGLVEMKESEGDEVFEEAIERETLGFGIEGGSLGSVTNYMDENVNSDSRDEVDNFEEVVKASHEIQQTVPSLRIEKKVHSYRDALLGDEVNAEVIETSNIQSDGHQDFVDVHKDVSFSSGCILKDERDIQLEEVHLNPSDEKEKSVFSTEPFNGSNKNEEHMDGPIDDVAPIAQIGRSCVKGVTGAVDIKDVLSCDATDLKGEESPVAALMNSNGKVQEYADEQKDVLSSDVLTGKDSPAMGPLDLSKMADEQKDVSVSGTSKN</sequence>
<comment type="caution">
    <text evidence="2">The sequence shown here is derived from an EMBL/GenBank/DDBJ whole genome shotgun (WGS) entry which is preliminary data.</text>
</comment>
<dbReference type="EMBL" id="JAJAGQ010000006">
    <property type="protein sequence ID" value="KAJ8560335.1"/>
    <property type="molecule type" value="Genomic_DNA"/>
</dbReference>
<dbReference type="AlphaFoldDB" id="A0A9Q1MHF0"/>
<accession>A0A9Q1MHF0</accession>